<dbReference type="GO" id="GO:0044874">
    <property type="term" value="P:lipoprotein localization to outer membrane"/>
    <property type="evidence" value="ECO:0007669"/>
    <property type="project" value="TreeGrafter"/>
</dbReference>
<evidence type="ECO:0008006" key="12">
    <source>
        <dbReference type="Google" id="ProtNLM"/>
    </source>
</evidence>
<evidence type="ECO:0000256" key="4">
    <source>
        <dbReference type="ARBA" id="ARBA00022692"/>
    </source>
</evidence>
<dbReference type="InterPro" id="IPR051447">
    <property type="entry name" value="Lipoprotein-release_system"/>
</dbReference>
<evidence type="ECO:0000256" key="2">
    <source>
        <dbReference type="ARBA" id="ARBA00005236"/>
    </source>
</evidence>
<dbReference type="InterPro" id="IPR025857">
    <property type="entry name" value="MacB_PCD"/>
</dbReference>
<evidence type="ECO:0000313" key="10">
    <source>
        <dbReference type="EMBL" id="OYD15991.1"/>
    </source>
</evidence>
<evidence type="ECO:0000259" key="8">
    <source>
        <dbReference type="Pfam" id="PF02687"/>
    </source>
</evidence>
<proteinExistence type="inferred from homology"/>
<dbReference type="GO" id="GO:0098797">
    <property type="term" value="C:plasma membrane protein complex"/>
    <property type="evidence" value="ECO:0007669"/>
    <property type="project" value="TreeGrafter"/>
</dbReference>
<gene>
    <name evidence="10" type="ORF">CH333_04600</name>
</gene>
<evidence type="ECO:0000259" key="9">
    <source>
        <dbReference type="Pfam" id="PF12704"/>
    </source>
</evidence>
<keyword evidence="6 7" id="KW-0472">Membrane</keyword>
<protein>
    <recommendedName>
        <fullName evidence="12">ABC transporter permease</fullName>
    </recommendedName>
</protein>
<keyword evidence="5 7" id="KW-1133">Transmembrane helix</keyword>
<evidence type="ECO:0000313" key="11">
    <source>
        <dbReference type="Proteomes" id="UP000215215"/>
    </source>
</evidence>
<feature type="domain" description="ABC3 transporter permease C-terminal" evidence="8">
    <location>
        <begin position="266"/>
        <end position="391"/>
    </location>
</feature>
<reference evidence="10 11" key="1">
    <citation type="submission" date="2017-07" db="EMBL/GenBank/DDBJ databases">
        <title>Recovery of genomes from metagenomes via a dereplication, aggregation, and scoring strategy.</title>
        <authorList>
            <person name="Sieber C.M."/>
            <person name="Probst A.J."/>
            <person name="Sharrar A."/>
            <person name="Thomas B.C."/>
            <person name="Hess M."/>
            <person name="Tringe S.G."/>
            <person name="Banfield J.F."/>
        </authorList>
    </citation>
    <scope>NUCLEOTIDE SEQUENCE [LARGE SCALE GENOMIC DNA]</scope>
    <source>
        <strain evidence="10">JGI_Cruoil_03_44_89</strain>
    </source>
</reference>
<accession>A0A235BUU7</accession>
<keyword evidence="3" id="KW-1003">Cell membrane</keyword>
<sequence length="398" mass="44439">MKYEFYIARKHLKAHGGVFKRIIAWISIVGICVGVATLLIVMSVMNGLHIDLRNRILKATPDIMVLKFHGEPIDDYNTLREKIEESVGVTKVLPYIFTKTMIKGKKNRMDGIMVRGELEQPDVKDNIIWGEYNTEENGIVLGKNLAGVLGVFISDTVTLYGFPYGRNPGLLNLRSRNFVVRGIFDIGLYDFNATLAYTSLPLLQDFFSLGDRVTGIEVEVDDIDNADGIAKNIEESIGYPYYVTSWKELNTNLFEALSLEKFTMFVLLTLVIIVAAFNIVATLLMTVIGKTREIGILLSIGASPSSIRKIFVLQGLIIGIIGTFMGTAIGWTACELLSRYHFIKIPAEVYNISTLPVSMQFSDFLIVPIATICISLLASLYPAWRASKLEPVEAIRYE</sequence>
<comment type="subcellular location">
    <subcellularLocation>
        <location evidence="1">Cell membrane</location>
        <topology evidence="1">Multi-pass membrane protein</topology>
    </subcellularLocation>
</comment>
<dbReference type="PANTHER" id="PTHR30489">
    <property type="entry name" value="LIPOPROTEIN-RELEASING SYSTEM TRANSMEMBRANE PROTEIN LOLE"/>
    <property type="match status" value="1"/>
</dbReference>
<name>A0A235BUU7_UNCW3</name>
<keyword evidence="4 7" id="KW-0812">Transmembrane</keyword>
<dbReference type="Pfam" id="PF02687">
    <property type="entry name" value="FtsX"/>
    <property type="match status" value="1"/>
</dbReference>
<dbReference type="PANTHER" id="PTHR30489:SF0">
    <property type="entry name" value="LIPOPROTEIN-RELEASING SYSTEM TRANSMEMBRANE PROTEIN LOLE"/>
    <property type="match status" value="1"/>
</dbReference>
<dbReference type="InterPro" id="IPR003838">
    <property type="entry name" value="ABC3_permease_C"/>
</dbReference>
<comment type="similarity">
    <text evidence="2">Belongs to the ABC-4 integral membrane protein family. LolC/E subfamily.</text>
</comment>
<evidence type="ECO:0000256" key="1">
    <source>
        <dbReference type="ARBA" id="ARBA00004651"/>
    </source>
</evidence>
<feature type="transmembrane region" description="Helical" evidence="7">
    <location>
        <begin position="262"/>
        <end position="289"/>
    </location>
</feature>
<feature type="transmembrane region" description="Helical" evidence="7">
    <location>
        <begin position="364"/>
        <end position="384"/>
    </location>
</feature>
<evidence type="ECO:0000256" key="6">
    <source>
        <dbReference type="ARBA" id="ARBA00023136"/>
    </source>
</evidence>
<dbReference type="Pfam" id="PF12704">
    <property type="entry name" value="MacB_PCD"/>
    <property type="match status" value="1"/>
</dbReference>
<feature type="domain" description="MacB-like periplasmic core" evidence="9">
    <location>
        <begin position="25"/>
        <end position="235"/>
    </location>
</feature>
<evidence type="ECO:0000256" key="5">
    <source>
        <dbReference type="ARBA" id="ARBA00022989"/>
    </source>
</evidence>
<dbReference type="Proteomes" id="UP000215215">
    <property type="component" value="Unassembled WGS sequence"/>
</dbReference>
<feature type="transmembrane region" description="Helical" evidence="7">
    <location>
        <begin position="310"/>
        <end position="331"/>
    </location>
</feature>
<evidence type="ECO:0000256" key="3">
    <source>
        <dbReference type="ARBA" id="ARBA00022475"/>
    </source>
</evidence>
<comment type="caution">
    <text evidence="10">The sequence shown here is derived from an EMBL/GenBank/DDBJ whole genome shotgun (WGS) entry which is preliminary data.</text>
</comment>
<evidence type="ECO:0000256" key="7">
    <source>
        <dbReference type="SAM" id="Phobius"/>
    </source>
</evidence>
<dbReference type="EMBL" id="NOZQ01000094">
    <property type="protein sequence ID" value="OYD15991.1"/>
    <property type="molecule type" value="Genomic_DNA"/>
</dbReference>
<dbReference type="AlphaFoldDB" id="A0A235BUU7"/>
<organism evidence="10 11">
    <name type="scientific">candidate division WOR-3 bacterium JGI_Cruoil_03_44_89</name>
    <dbReference type="NCBI Taxonomy" id="1973748"/>
    <lineage>
        <taxon>Bacteria</taxon>
        <taxon>Bacteria division WOR-3</taxon>
    </lineage>
</organism>
<feature type="transmembrane region" description="Helical" evidence="7">
    <location>
        <begin position="21"/>
        <end position="45"/>
    </location>
</feature>